<reference evidence="2 3" key="1">
    <citation type="submission" date="2022-06" db="EMBL/GenBank/DDBJ databases">
        <title>Isolation of gut microbiota from human fecal samples.</title>
        <authorList>
            <person name="Pamer E.G."/>
            <person name="Barat B."/>
            <person name="Waligurski E."/>
            <person name="Medina S."/>
            <person name="Paddock L."/>
            <person name="Mostad J."/>
        </authorList>
    </citation>
    <scope>NUCLEOTIDE SEQUENCE [LARGE SCALE GENOMIC DNA]</scope>
    <source>
        <strain evidence="2 3">DFI.6.1</strain>
    </source>
</reference>
<dbReference type="Gene3D" id="1.10.3210.10">
    <property type="entry name" value="Hypothetical protein af1432"/>
    <property type="match status" value="1"/>
</dbReference>
<dbReference type="InterPro" id="IPR045509">
    <property type="entry name" value="HD_assoc_2"/>
</dbReference>
<accession>A0ABT1SK94</accession>
<comment type="caution">
    <text evidence="2">The sequence shown here is derived from an EMBL/GenBank/DDBJ whole genome shotgun (WGS) entry which is preliminary data.</text>
</comment>
<dbReference type="CDD" id="cd00077">
    <property type="entry name" value="HDc"/>
    <property type="match status" value="1"/>
</dbReference>
<dbReference type="InterPro" id="IPR050135">
    <property type="entry name" value="dGTPase-like"/>
</dbReference>
<dbReference type="EMBL" id="JANGCH010000005">
    <property type="protein sequence ID" value="MCQ5121652.1"/>
    <property type="molecule type" value="Genomic_DNA"/>
</dbReference>
<gene>
    <name evidence="2" type="ORF">NE663_05175</name>
</gene>
<dbReference type="Pfam" id="PF19276">
    <property type="entry name" value="HD_assoc_2"/>
    <property type="match status" value="1"/>
</dbReference>
<protein>
    <submittedName>
        <fullName evidence="2">HD domain-containing protein</fullName>
    </submittedName>
</protein>
<evidence type="ECO:0000313" key="2">
    <source>
        <dbReference type="EMBL" id="MCQ5121652.1"/>
    </source>
</evidence>
<proteinExistence type="predicted"/>
<sequence>MFVKYQEPEVMRDPIHDYIHISYQVIWDCINAKEFQRLRRIRQLGGSFQIFHTAEHSRFSHSVGVYEIVRRMIAEVKGLKEELSEYEQVTVMLAGLLHDIGHGPYSHVFETISHCSHERFTQRIILEDSEINAILKSAHPDLPKDVASVISYTHPNELLNQLVSGQLDADRMDYLLRDAYFTGTSYGRFDMEKVLRAMTIKQHRLVVKESGIYAVENYIMARYHMYWQIYYHPISRSFEAVLTLFFKRMQVLYQKDPANLSGTELFFPFLKAEEISIDDFFFMDESSVQYGFHVLTKSEDEILADLAGRLLNRHLFRYETLTESRIPMIKKELAEKGLDPDYYCYFDRAIQKPYQPYRSENGHNIWVWKADGSIVELSQVSSIVHAIAKADIKENRLLFYP</sequence>
<dbReference type="PROSITE" id="PS51831">
    <property type="entry name" value="HD"/>
    <property type="match status" value="1"/>
</dbReference>
<dbReference type="PANTHER" id="PTHR11373">
    <property type="entry name" value="DEOXYNUCLEOSIDE TRIPHOSPHATE TRIPHOSPHOHYDROLASE"/>
    <property type="match status" value="1"/>
</dbReference>
<evidence type="ECO:0000313" key="3">
    <source>
        <dbReference type="Proteomes" id="UP001524435"/>
    </source>
</evidence>
<dbReference type="InterPro" id="IPR006674">
    <property type="entry name" value="HD_domain"/>
</dbReference>
<name>A0ABT1SK94_9FIRM</name>
<dbReference type="SMART" id="SM00471">
    <property type="entry name" value="HDc"/>
    <property type="match status" value="1"/>
</dbReference>
<dbReference type="Pfam" id="PF01966">
    <property type="entry name" value="HD"/>
    <property type="match status" value="1"/>
</dbReference>
<dbReference type="Proteomes" id="UP001524435">
    <property type="component" value="Unassembled WGS sequence"/>
</dbReference>
<dbReference type="SUPFAM" id="SSF109604">
    <property type="entry name" value="HD-domain/PDEase-like"/>
    <property type="match status" value="1"/>
</dbReference>
<dbReference type="InterPro" id="IPR003607">
    <property type="entry name" value="HD/PDEase_dom"/>
</dbReference>
<feature type="domain" description="HD" evidence="1">
    <location>
        <begin position="58"/>
        <end position="175"/>
    </location>
</feature>
<organism evidence="2 3">
    <name type="scientific">Massilicoli timonensis</name>
    <dbReference type="NCBI Taxonomy" id="2015901"/>
    <lineage>
        <taxon>Bacteria</taxon>
        <taxon>Bacillati</taxon>
        <taxon>Bacillota</taxon>
        <taxon>Erysipelotrichia</taxon>
        <taxon>Erysipelotrichales</taxon>
        <taxon>Erysipelotrichaceae</taxon>
        <taxon>Massilicoli</taxon>
    </lineage>
</organism>
<dbReference type="RefSeq" id="WP_256197612.1">
    <property type="nucleotide sequence ID" value="NZ_CALVCM010000002.1"/>
</dbReference>
<dbReference type="PANTHER" id="PTHR11373:SF4">
    <property type="entry name" value="DEOXYNUCLEOSIDE TRIPHOSPHATE TRIPHOSPHOHYDROLASE SAMHD1"/>
    <property type="match status" value="1"/>
</dbReference>
<keyword evidence="3" id="KW-1185">Reference proteome</keyword>
<evidence type="ECO:0000259" key="1">
    <source>
        <dbReference type="PROSITE" id="PS51831"/>
    </source>
</evidence>